<gene>
    <name evidence="2" type="ORF">TGFOU_320680</name>
</gene>
<feature type="compositionally biased region" description="Polar residues" evidence="1">
    <location>
        <begin position="65"/>
        <end position="75"/>
    </location>
</feature>
<evidence type="ECO:0000256" key="1">
    <source>
        <dbReference type="SAM" id="MobiDB-lite"/>
    </source>
</evidence>
<feature type="compositionally biased region" description="Basic and acidic residues" evidence="1">
    <location>
        <begin position="259"/>
        <end position="272"/>
    </location>
</feature>
<dbReference type="OrthoDB" id="333986at2759"/>
<dbReference type="EMBL" id="AEYH02002092">
    <property type="protein sequence ID" value="KFG43270.1"/>
    <property type="molecule type" value="Genomic_DNA"/>
</dbReference>
<feature type="compositionally biased region" description="Basic and acidic residues" evidence="1">
    <location>
        <begin position="494"/>
        <end position="503"/>
    </location>
</feature>
<dbReference type="Proteomes" id="UP000028838">
    <property type="component" value="Unassembled WGS sequence"/>
</dbReference>
<organism evidence="2 3">
    <name type="scientific">Toxoplasma gondii FOU</name>
    <dbReference type="NCBI Taxonomy" id="943167"/>
    <lineage>
        <taxon>Eukaryota</taxon>
        <taxon>Sar</taxon>
        <taxon>Alveolata</taxon>
        <taxon>Apicomplexa</taxon>
        <taxon>Conoidasida</taxon>
        <taxon>Coccidia</taxon>
        <taxon>Eucoccidiorida</taxon>
        <taxon>Eimeriorina</taxon>
        <taxon>Sarcocystidae</taxon>
        <taxon>Toxoplasma</taxon>
    </lineage>
</organism>
<dbReference type="VEuPathDB" id="ToxoDB:TGFOU_320680"/>
<comment type="caution">
    <text evidence="2">The sequence shown here is derived from an EMBL/GenBank/DDBJ whole genome shotgun (WGS) entry which is preliminary data.</text>
</comment>
<feature type="region of interest" description="Disordered" evidence="1">
    <location>
        <begin position="791"/>
        <end position="859"/>
    </location>
</feature>
<feature type="compositionally biased region" description="Polar residues" evidence="1">
    <location>
        <begin position="1056"/>
        <end position="1077"/>
    </location>
</feature>
<feature type="region of interest" description="Disordered" evidence="1">
    <location>
        <begin position="44"/>
        <end position="221"/>
    </location>
</feature>
<feature type="region of interest" description="Disordered" evidence="1">
    <location>
        <begin position="1038"/>
        <end position="1077"/>
    </location>
</feature>
<sequence length="1439" mass="150695">MAAASPPAQPLGATSPCTFSPPCSFSPSDTCSVFFATPSRAVSGVPELPATSSAQLPERTRLRNRSIQSASTTEASPFVDSASLFPESLSEAPKAVSVDGESRRTRERRRKSRSLLAAAEETPEATAASPNGSSSEISDEASTFVLTPATASLAPAALPPFMTERSDPTEKKYEAQNMQVTAVEPVGLAPRSTSRSELGDAESLSAGKSGLQGESAAPTAALEADAGETRLETGLAGEPVNSSSEGVGYGGDEQTVAGETREPGTAEEKLGDLKPEVRPRFHAYAEQDVCAWATSMLARKELRKLKAAAVKLEGDRMPRSDVVGLYFKKHRPCWSVDYHTRQGKRKTVEFFVPDLSRETIELVLVHAIECRKYMPRRFDQAPAFVPEPDDTTSGMPYRYGARLLSPKVLAWIVENTNGSGRTSQHGHGQSRRLEGDKVGEGDAGAQLLSGPAGIDAFGSRSPRAGFARQRDNNNSRRQGKASGCRPGADLATSSEEKATREGEAELPGGSAGPGSVPAGTAYGDYARQLPSEGYQTPPTMEGRMTPAGLLSGQEFGHGQGMQGAGVMWRDDPRQALQAMPQPLNLAPHATPFMSRAGGLYDQREASVEPGRDVYPVHYPTPYAYGPGIPADAGAPSAGPGPYPHQFPSGGAGYVVNGRVPDSADHEAHSPRSPESYWGPQAGSQGAEDKDCQVVGCMLPNGSEMAMRRMESYVGDRDNLRGSAAFAGDGRTQAEGLSPQCEPNAKRRRLQAGGDGSNGGLEASGPERPFPGSQMLQPSDEWARNGQRAFAVQPGTGGRTFMNGGFRQPGPEDARQPLLLSSAPYSPPSVFPAAPPHLSHTVRLPPGSSDAAHRTPMSGAAGCASPVASAFRKEAEASEWPSNEVYGSPQAFPDKANAFAKGVTLPRRQSFAFSDAGLPTPTTSPHHGSYCASTIASSSPKSASPVSQSGCFPCDFYPATAHYSGPGVETPSDVSSFVPAPAETAEQQIHGAGQAAVKTPESGLHLPSSGWPQQASVPGAHGAEFYASRAFANGAHAPSLSLRPSWRYPGGERSEGDLTTQEQNAPAGASPSSPVWSGNTGVCTTEGCGVWLENRQAAGSVEGAADPGVQGSACMQGKPQEGGRCSPEPALGVPRPAEFAGAPAGACRAVEDRTMTGERGAWGNEARRETVTGDQECCGDQARDPMVFSHMGSRAELSGFDDGSELPPASPLNECMHPLGKPGSRIFPEFGAWPGSPPHEGSFVQEFDIFKENGEGAAGAVDDAMALWPNGGAFGQRTDPLAHEEEKEGELWKGQPTPFCSSPALWCVCPVEHTREFDVMDMVTLPDLSHTAGPVSRPLPNAPLCGGCVVAGVGEAQAGDGESKQGAKLAPDSQDLHGGAANPGAVGKLVTDETAQTSGREQHPGEGVSTEQRLSGLAARATPQRETKRPGPSRRTEGEL</sequence>
<protein>
    <submittedName>
        <fullName evidence="2">AP2 domain transcription factor AP2IV-2</fullName>
    </submittedName>
</protein>
<accession>A0A086KFV2</accession>
<feature type="compositionally biased region" description="Basic and acidic residues" evidence="1">
    <location>
        <begin position="1422"/>
        <end position="1439"/>
    </location>
</feature>
<feature type="compositionally biased region" description="Low complexity" evidence="1">
    <location>
        <begin position="146"/>
        <end position="160"/>
    </location>
</feature>
<evidence type="ECO:0000313" key="2">
    <source>
        <dbReference type="EMBL" id="KFG43270.1"/>
    </source>
</evidence>
<feature type="region of interest" description="Disordered" evidence="1">
    <location>
        <begin position="634"/>
        <end position="689"/>
    </location>
</feature>
<evidence type="ECO:0000313" key="3">
    <source>
        <dbReference type="Proteomes" id="UP000028838"/>
    </source>
</evidence>
<feature type="compositionally biased region" description="Basic and acidic residues" evidence="1">
    <location>
        <begin position="661"/>
        <end position="671"/>
    </location>
</feature>
<proteinExistence type="predicted"/>
<feature type="compositionally biased region" description="Pro residues" evidence="1">
    <location>
        <begin position="824"/>
        <end position="834"/>
    </location>
</feature>
<feature type="compositionally biased region" description="Basic and acidic residues" evidence="1">
    <location>
        <begin position="431"/>
        <end position="440"/>
    </location>
</feature>
<feature type="region of interest" description="Disordered" evidence="1">
    <location>
        <begin position="1357"/>
        <end position="1439"/>
    </location>
</feature>
<feature type="region of interest" description="Disordered" evidence="1">
    <location>
        <begin position="417"/>
        <end position="563"/>
    </location>
</feature>
<feature type="compositionally biased region" description="Polar residues" evidence="1">
    <location>
        <begin position="417"/>
        <end position="427"/>
    </location>
</feature>
<name>A0A086KFV2_TOXGO</name>
<feature type="region of interest" description="Disordered" evidence="1">
    <location>
        <begin position="727"/>
        <end position="777"/>
    </location>
</feature>
<feature type="region of interest" description="Disordered" evidence="1">
    <location>
        <begin position="234"/>
        <end position="272"/>
    </location>
</feature>
<feature type="compositionally biased region" description="Polar residues" evidence="1">
    <location>
        <begin position="131"/>
        <end position="145"/>
    </location>
</feature>
<feature type="compositionally biased region" description="Basic and acidic residues" evidence="1">
    <location>
        <begin position="164"/>
        <end position="174"/>
    </location>
</feature>
<reference evidence="2 3" key="1">
    <citation type="submission" date="2014-07" db="EMBL/GenBank/DDBJ databases">
        <authorList>
            <person name="Sibley D."/>
            <person name="Venepally P."/>
            <person name="Karamycheva S."/>
            <person name="Hadjithomas M."/>
            <person name="Khan A."/>
            <person name="Brunk B."/>
            <person name="Roos D."/>
            <person name="Caler E."/>
            <person name="Lorenzi H."/>
        </authorList>
    </citation>
    <scope>NUCLEOTIDE SEQUENCE [LARGE SCALE GENOMIC DNA]</scope>
    <source>
        <strain evidence="2 3">FOU</strain>
    </source>
</reference>
<feature type="compositionally biased region" description="Low complexity" evidence="1">
    <location>
        <begin position="114"/>
        <end position="130"/>
    </location>
</feature>